<dbReference type="EMBL" id="EU595751">
    <property type="protein sequence ID" value="ACD39235.1"/>
    <property type="molecule type" value="Genomic_DNA"/>
</dbReference>
<evidence type="ECO:0000313" key="1">
    <source>
        <dbReference type="EMBL" id="ACD39235.1"/>
    </source>
</evidence>
<gene>
    <name evidence="1" type="ORF">PACL_0447</name>
</gene>
<sequence>MVHQSAPRSEPSSNAAHRHLELARQVLVGVLLRDLEEAQPAAVRRARHEGHDDRDSIPASACALSNAYGLALTGHDEVAASITLRPAPSAIGRVRVVPGLAEAADAAQRLGDLAAPDVPVAIQVRAGAGHHVLAFWQYPLGPELKFGRLVPTRATVDLRGNPHRCRLRTVRFVLEPNPRFQPVFPGWHHAQAVQGVRGRAVEHDTHLIAQSIRQALRGPRKRSGCRVRNLPLLKLSQVGELLPEPFRLDTDHLLQYLGRPAMCLRSASIISSRRSTPARRSETTCPSAAARTALPASALPEAPGAGCIPSAGQRALTYTTRAPVPIASRRNWFSSWEACSAAW</sequence>
<dbReference type="AlphaFoldDB" id="B3G2H3"/>
<name>B3G2H3_PSEAI</name>
<organism evidence="1">
    <name type="scientific">Pseudomonas aeruginosa</name>
    <dbReference type="NCBI Taxonomy" id="287"/>
    <lineage>
        <taxon>Bacteria</taxon>
        <taxon>Pseudomonadati</taxon>
        <taxon>Pseudomonadota</taxon>
        <taxon>Gammaproteobacteria</taxon>
        <taxon>Pseudomonadales</taxon>
        <taxon>Pseudomonadaceae</taxon>
        <taxon>Pseudomonas</taxon>
    </lineage>
</organism>
<protein>
    <submittedName>
        <fullName evidence="1">Uncharacterized protein</fullName>
    </submittedName>
</protein>
<proteinExistence type="predicted"/>
<accession>B3G2H3</accession>
<reference evidence="1" key="1">
    <citation type="journal article" date="2008" name="Genomics">
        <title>Large-insert genome analysis technology detects structural variation in Pseudomonas aeruginosa clinical strains from cystic fibrosis patients.</title>
        <authorList>
            <person name="Hayden H.S."/>
            <person name="Gillett W."/>
            <person name="Saenphimmachak C."/>
            <person name="Lim R."/>
            <person name="Zhou Y."/>
            <person name="Jacobs M.A."/>
            <person name="Chang J."/>
            <person name="Rohmer L."/>
            <person name="D'Argenio D.A."/>
            <person name="Palmieri A."/>
            <person name="Levy R."/>
            <person name="Haugen E."/>
            <person name="Wong G.K."/>
            <person name="Brittnacher M.J."/>
            <person name="Burns J.L."/>
            <person name="Miller S.I."/>
            <person name="Olson M.V."/>
            <person name="Kaul R."/>
        </authorList>
    </citation>
    <scope>NUCLEOTIDE SEQUENCE</scope>
    <source>
        <strain evidence="1">PACS171b</strain>
    </source>
</reference>